<dbReference type="Proteomes" id="UP000811246">
    <property type="component" value="Chromosome 9"/>
</dbReference>
<accession>A0A922E5Y2</accession>
<feature type="region of interest" description="Disordered" evidence="1">
    <location>
        <begin position="136"/>
        <end position="229"/>
    </location>
</feature>
<feature type="region of interest" description="Disordered" evidence="1">
    <location>
        <begin position="68"/>
        <end position="109"/>
    </location>
</feature>
<feature type="compositionally biased region" description="Polar residues" evidence="1">
    <location>
        <begin position="19"/>
        <end position="30"/>
    </location>
</feature>
<dbReference type="PANTHER" id="PTHR34952:SF2">
    <property type="entry name" value="OS05G0113500 PROTEIN"/>
    <property type="match status" value="1"/>
</dbReference>
<dbReference type="AlphaFoldDB" id="A0A922E5Y2"/>
<organism evidence="2 3">
    <name type="scientific">Carya illinoinensis</name>
    <name type="common">Pecan</name>
    <dbReference type="NCBI Taxonomy" id="32201"/>
    <lineage>
        <taxon>Eukaryota</taxon>
        <taxon>Viridiplantae</taxon>
        <taxon>Streptophyta</taxon>
        <taxon>Embryophyta</taxon>
        <taxon>Tracheophyta</taxon>
        <taxon>Spermatophyta</taxon>
        <taxon>Magnoliopsida</taxon>
        <taxon>eudicotyledons</taxon>
        <taxon>Gunneridae</taxon>
        <taxon>Pentapetalae</taxon>
        <taxon>rosids</taxon>
        <taxon>fabids</taxon>
        <taxon>Fagales</taxon>
        <taxon>Juglandaceae</taxon>
        <taxon>Carya</taxon>
    </lineage>
</organism>
<evidence type="ECO:0000313" key="3">
    <source>
        <dbReference type="Proteomes" id="UP000811246"/>
    </source>
</evidence>
<gene>
    <name evidence="2" type="ORF">I3842_09G190700</name>
</gene>
<protein>
    <submittedName>
        <fullName evidence="2">Uncharacterized protein</fullName>
    </submittedName>
</protein>
<evidence type="ECO:0000313" key="2">
    <source>
        <dbReference type="EMBL" id="KAG6697270.1"/>
    </source>
</evidence>
<reference evidence="2" key="1">
    <citation type="submission" date="2021-01" db="EMBL/GenBank/DDBJ databases">
        <authorList>
            <person name="Lovell J.T."/>
            <person name="Bentley N."/>
            <person name="Bhattarai G."/>
            <person name="Jenkins J.W."/>
            <person name="Sreedasyam A."/>
            <person name="Alarcon Y."/>
            <person name="Bock C."/>
            <person name="Boston L."/>
            <person name="Carlson J."/>
            <person name="Cervantes K."/>
            <person name="Clermont K."/>
            <person name="Krom N."/>
            <person name="Kubenka K."/>
            <person name="Mamidi S."/>
            <person name="Mattison C."/>
            <person name="Monteros M."/>
            <person name="Pisani C."/>
            <person name="Plott C."/>
            <person name="Rajasekar S."/>
            <person name="Rhein H.S."/>
            <person name="Rohla C."/>
            <person name="Song M."/>
            <person name="Hilaire R.S."/>
            <person name="Shu S."/>
            <person name="Wells L."/>
            <person name="Wang X."/>
            <person name="Webber J."/>
            <person name="Heerema R.J."/>
            <person name="Klein P."/>
            <person name="Conner P."/>
            <person name="Grauke L."/>
            <person name="Grimwood J."/>
            <person name="Schmutz J."/>
            <person name="Randall J.J."/>
        </authorList>
    </citation>
    <scope>NUCLEOTIDE SEQUENCE</scope>
    <source>
        <tissue evidence="2">Leaf</tissue>
    </source>
</reference>
<dbReference type="EMBL" id="CM031833">
    <property type="protein sequence ID" value="KAG6697270.1"/>
    <property type="molecule type" value="Genomic_DNA"/>
</dbReference>
<feature type="region of interest" description="Disordered" evidence="1">
    <location>
        <begin position="18"/>
        <end position="37"/>
    </location>
</feature>
<feature type="compositionally biased region" description="Basic and acidic residues" evidence="1">
    <location>
        <begin position="83"/>
        <end position="99"/>
    </location>
</feature>
<name>A0A922E5Y2_CARIL</name>
<feature type="compositionally biased region" description="Basic residues" evidence="1">
    <location>
        <begin position="149"/>
        <end position="171"/>
    </location>
</feature>
<proteinExistence type="predicted"/>
<sequence>MDAQSCDVNVLGDALDKSLNIQEAQETDSASDGHEEVEDIYKQVKTWQATSPEKCLNKSVTFPFPKVMLPATSSSEEEDEERETGLQEHTSMDSKDQAHSRSISLPTPLELVSAMKGSREKRGILQETLTVKWAPDVYDPPPTLISHTVKSKRSQKYKNKKNEKRNGRKGQRGNSSQGGSGKDKKHIHKSTKISGKFGNYEVGSSNSYCGSSYRHKSRTEMHYSIAEAS</sequence>
<dbReference type="PANTHER" id="PTHR34952">
    <property type="entry name" value="OS05G0113500 PROTEIN"/>
    <property type="match status" value="1"/>
</dbReference>
<comment type="caution">
    <text evidence="2">The sequence shown here is derived from an EMBL/GenBank/DDBJ whole genome shotgun (WGS) entry which is preliminary data.</text>
</comment>
<evidence type="ECO:0000256" key="1">
    <source>
        <dbReference type="SAM" id="MobiDB-lite"/>
    </source>
</evidence>